<dbReference type="RefSeq" id="WP_014812149.1">
    <property type="nucleotide sequence ID" value="NC_018025.1"/>
</dbReference>
<dbReference type="STRING" id="706587.Desti_4399"/>
<keyword evidence="3" id="KW-1185">Reference proteome</keyword>
<dbReference type="HOGENOM" id="CLU_112398_0_0_7"/>
<dbReference type="eggNOG" id="ENOG50305GB">
    <property type="taxonomic scope" value="Bacteria"/>
</dbReference>
<organism evidence="1 3">
    <name type="scientific">Desulfomonile tiedjei (strain ATCC 49306 / DSM 6799 / DCB-1)</name>
    <dbReference type="NCBI Taxonomy" id="706587"/>
    <lineage>
        <taxon>Bacteria</taxon>
        <taxon>Pseudomonadati</taxon>
        <taxon>Thermodesulfobacteriota</taxon>
        <taxon>Desulfomonilia</taxon>
        <taxon>Desulfomonilales</taxon>
        <taxon>Desulfomonilaceae</taxon>
        <taxon>Desulfomonile</taxon>
    </lineage>
</organism>
<evidence type="ECO:0000313" key="1">
    <source>
        <dbReference type="EMBL" id="AFM27031.1"/>
    </source>
</evidence>
<protein>
    <recommendedName>
        <fullName evidence="4">DUF1579 domain-containing protein</fullName>
    </recommendedName>
</protein>
<evidence type="ECO:0008006" key="4">
    <source>
        <dbReference type="Google" id="ProtNLM"/>
    </source>
</evidence>
<proteinExistence type="predicted"/>
<gene>
    <name evidence="1" type="ordered locus">Desti_4399</name>
    <name evidence="2" type="ordered locus">Desti_5566</name>
</gene>
<dbReference type="Proteomes" id="UP000006055">
    <property type="component" value="Chromosome"/>
</dbReference>
<reference evidence="1" key="2">
    <citation type="submission" date="2012-06" db="EMBL/GenBank/DDBJ databases">
        <title>Complete sequence of chromosome of Desulfomonile tiedjei DSM 6799.</title>
        <authorList>
            <consortium name="US DOE Joint Genome Institute (JGI-PGF)"/>
            <person name="Lucas S."/>
            <person name="Copeland A."/>
            <person name="Lapidus A."/>
            <person name="Glavina del Rio T."/>
            <person name="Dalin E."/>
            <person name="Tice H."/>
            <person name="Bruce D."/>
            <person name="Goodwin L."/>
            <person name="Pitluck S."/>
            <person name="Peters L."/>
            <person name="Ovchinnikova G."/>
            <person name="Zeytun A."/>
            <person name="Lu M."/>
            <person name="Kyrpides N."/>
            <person name="Mavromatis K."/>
            <person name="Ivanova N."/>
            <person name="Brettin T."/>
            <person name="Detter J.C."/>
            <person name="Han C."/>
            <person name="Larimer F."/>
            <person name="Land M."/>
            <person name="Hauser L."/>
            <person name="Markowitz V."/>
            <person name="Cheng J.-F."/>
            <person name="Hugenholtz P."/>
            <person name="Woyke T."/>
            <person name="Wu D."/>
            <person name="Spring S."/>
            <person name="Schroeder M."/>
            <person name="Brambilla E."/>
            <person name="Klenk H.-P."/>
            <person name="Eisen J.A."/>
        </authorList>
    </citation>
    <scope>NUCLEOTIDE SEQUENCE</scope>
    <source>
        <strain evidence="1">DSM 6799</strain>
    </source>
</reference>
<dbReference type="KEGG" id="dti:Desti_5566"/>
<evidence type="ECO:0000313" key="2">
    <source>
        <dbReference type="EMBL" id="AFM28147.1"/>
    </source>
</evidence>
<name>I4CBU0_DESTA</name>
<dbReference type="PATRIC" id="fig|706587.4.peg.4992"/>
<dbReference type="OrthoDB" id="277821at2"/>
<dbReference type="KEGG" id="dti:Desti_4399"/>
<dbReference type="EMBL" id="CP003360">
    <property type="protein sequence ID" value="AFM27031.1"/>
    <property type="molecule type" value="Genomic_DNA"/>
</dbReference>
<dbReference type="AlphaFoldDB" id="I4CBU0"/>
<sequence>MATSTDIESSQNIHHNIDMHAAMEIYREKAKLTAPHKMLASLAGSWTTKTTAWMGPDQPAMESTGTCEQKMLLGGRYLQQEYTGEMMGDTFTGINLIGYDNHTKKYVSTWIDSMSTGIYYFEGTASEDGKIITQESSLDDPVRGPIVWRSVTTIVDENNMKYEMYITPKGGTEEKVMVMTVTRK</sequence>
<evidence type="ECO:0000313" key="3">
    <source>
        <dbReference type="Proteomes" id="UP000006055"/>
    </source>
</evidence>
<dbReference type="Pfam" id="PF07617">
    <property type="entry name" value="DUF1579"/>
    <property type="match status" value="1"/>
</dbReference>
<dbReference type="InterPro" id="IPR011473">
    <property type="entry name" value="DUF1579"/>
</dbReference>
<dbReference type="EMBL" id="CP003360">
    <property type="protein sequence ID" value="AFM28147.1"/>
    <property type="molecule type" value="Genomic_DNA"/>
</dbReference>
<reference evidence="3" key="1">
    <citation type="submission" date="2012-06" db="EMBL/GenBank/DDBJ databases">
        <title>Complete sequence of chromosome of Desulfomonile tiedjei DSM 6799.</title>
        <authorList>
            <person name="Lucas S."/>
            <person name="Copeland A."/>
            <person name="Lapidus A."/>
            <person name="Glavina del Rio T."/>
            <person name="Dalin E."/>
            <person name="Tice H."/>
            <person name="Bruce D."/>
            <person name="Goodwin L."/>
            <person name="Pitluck S."/>
            <person name="Peters L."/>
            <person name="Ovchinnikova G."/>
            <person name="Zeytun A."/>
            <person name="Lu M."/>
            <person name="Kyrpides N."/>
            <person name="Mavromatis K."/>
            <person name="Ivanova N."/>
            <person name="Brettin T."/>
            <person name="Detter J.C."/>
            <person name="Han C."/>
            <person name="Larimer F."/>
            <person name="Land M."/>
            <person name="Hauser L."/>
            <person name="Markowitz V."/>
            <person name="Cheng J.-F."/>
            <person name="Hugenholtz P."/>
            <person name="Woyke T."/>
            <person name="Wu D."/>
            <person name="Spring S."/>
            <person name="Schroeder M."/>
            <person name="Brambilla E."/>
            <person name="Klenk H.-P."/>
            <person name="Eisen J.A."/>
        </authorList>
    </citation>
    <scope>NUCLEOTIDE SEQUENCE [LARGE SCALE GENOMIC DNA]</scope>
    <source>
        <strain evidence="3">ATCC 49306 / DSM 6799 / DCB-1</strain>
    </source>
</reference>
<accession>I4CBU0</accession>